<keyword evidence="2" id="KW-1185">Reference proteome</keyword>
<evidence type="ECO:0000313" key="1">
    <source>
        <dbReference type="EMBL" id="KAJ8060019.1"/>
    </source>
</evidence>
<dbReference type="OrthoDB" id="421993at2759"/>
<gene>
    <name evidence="1" type="ORF">OCU04_011630</name>
</gene>
<comment type="caution">
    <text evidence="1">The sequence shown here is derived from an EMBL/GenBank/DDBJ whole genome shotgun (WGS) entry which is preliminary data.</text>
</comment>
<dbReference type="EMBL" id="JAPEIS010000014">
    <property type="protein sequence ID" value="KAJ8060019.1"/>
    <property type="molecule type" value="Genomic_DNA"/>
</dbReference>
<name>A0A9X0DEN6_9HELO</name>
<dbReference type="Gene3D" id="3.90.1300.10">
    <property type="entry name" value="Amidase signature (AS) domain"/>
    <property type="match status" value="1"/>
</dbReference>
<dbReference type="InterPro" id="IPR036928">
    <property type="entry name" value="AS_sf"/>
</dbReference>
<sequence length="126" mass="13945">MYGLKPTFRRLENTGSTAITTGPLSATMLDLKATYRVLAQPEPSDVAGQLFAPPSTASTTTPQMKTIGMYKTWFARADYSIIAICQNMPKSHRSLSNKPSYEVVDIEIPYMAEGQKRMHPAPYSPN</sequence>
<accession>A0A9X0DEN6</accession>
<protein>
    <submittedName>
        <fullName evidence="1">Uncharacterized protein</fullName>
    </submittedName>
</protein>
<evidence type="ECO:0000313" key="2">
    <source>
        <dbReference type="Proteomes" id="UP001152300"/>
    </source>
</evidence>
<reference evidence="1" key="1">
    <citation type="submission" date="2022-11" db="EMBL/GenBank/DDBJ databases">
        <title>Genome Resource of Sclerotinia nivalis Strain SnTB1, a Plant Pathogen Isolated from American Ginseng.</title>
        <authorList>
            <person name="Fan S."/>
        </authorList>
    </citation>
    <scope>NUCLEOTIDE SEQUENCE</scope>
    <source>
        <strain evidence="1">SnTB1</strain>
    </source>
</reference>
<organism evidence="1 2">
    <name type="scientific">Sclerotinia nivalis</name>
    <dbReference type="NCBI Taxonomy" id="352851"/>
    <lineage>
        <taxon>Eukaryota</taxon>
        <taxon>Fungi</taxon>
        <taxon>Dikarya</taxon>
        <taxon>Ascomycota</taxon>
        <taxon>Pezizomycotina</taxon>
        <taxon>Leotiomycetes</taxon>
        <taxon>Helotiales</taxon>
        <taxon>Sclerotiniaceae</taxon>
        <taxon>Sclerotinia</taxon>
    </lineage>
</organism>
<proteinExistence type="predicted"/>
<dbReference type="Proteomes" id="UP001152300">
    <property type="component" value="Unassembled WGS sequence"/>
</dbReference>
<dbReference type="AlphaFoldDB" id="A0A9X0DEN6"/>
<dbReference type="SUPFAM" id="SSF75304">
    <property type="entry name" value="Amidase signature (AS) enzymes"/>
    <property type="match status" value="1"/>
</dbReference>